<protein>
    <submittedName>
        <fullName evidence="2">Uncharacterized protein</fullName>
    </submittedName>
</protein>
<dbReference type="AlphaFoldDB" id="G3MLF2"/>
<dbReference type="InterPro" id="IPR010487">
    <property type="entry name" value="NGRN/Rrg9"/>
</dbReference>
<feature type="region of interest" description="Disordered" evidence="1">
    <location>
        <begin position="309"/>
        <end position="336"/>
    </location>
</feature>
<sequence length="410" mass="46775">MIRLCCCILRDGIVNSANPLFQPVRHRHVITRNPFKRVKPLAVALHEPDRNLELENDSYDFDDAEGDPEEPLEHPEHYYDQYMDELRLERRKVRNAIIRRKYFKVPPETNLLTWAAKQQIHYLHSLDPEEWTAEKISESFPISVQGVKKLLKSRFTVATPERIAEHDREVQLKWKSLKTGKGDEKISPITKELYLDGKLQEDQSYVNKALPVPPEDSHSKALQLSDLAPKPGQYSKLIATYMKLKNPEKKLLSKKHVQSENEQEYDDAYIEDVASATTLRKLSSRGAHVRFEDYKAAAVGKSKLGASEYANSREQIPHSAAVPGNEDKTATPVNSAKQHTETFEILEATDGNSAMFHQDGSAITDGQGVDREVLKRRIKIPSHLKNRGSSLHRVGKCYYDNDGEILYKVP</sequence>
<dbReference type="GO" id="GO:0005634">
    <property type="term" value="C:nucleus"/>
    <property type="evidence" value="ECO:0007669"/>
    <property type="project" value="TreeGrafter"/>
</dbReference>
<evidence type="ECO:0000313" key="2">
    <source>
        <dbReference type="EMBL" id="AEO34320.1"/>
    </source>
</evidence>
<dbReference type="Pfam" id="PF06413">
    <property type="entry name" value="Neugrin"/>
    <property type="match status" value="1"/>
</dbReference>
<reference evidence="2" key="1">
    <citation type="journal article" date="2011" name="PLoS ONE">
        <title>A deep insight into the sialotranscriptome of the gulf coast tick, Amblyomma maculatum.</title>
        <authorList>
            <person name="Karim S."/>
            <person name="Singh P."/>
            <person name="Ribeiro J.M."/>
        </authorList>
    </citation>
    <scope>NUCLEOTIDE SEQUENCE</scope>
    <source>
        <tissue evidence="2">Salivary gland</tissue>
    </source>
</reference>
<accession>G3MLF2</accession>
<evidence type="ECO:0000256" key="1">
    <source>
        <dbReference type="SAM" id="MobiDB-lite"/>
    </source>
</evidence>
<organism evidence="2">
    <name type="scientific">Amblyomma maculatum</name>
    <name type="common">Gulf Coast tick</name>
    <dbReference type="NCBI Taxonomy" id="34609"/>
    <lineage>
        <taxon>Eukaryota</taxon>
        <taxon>Metazoa</taxon>
        <taxon>Ecdysozoa</taxon>
        <taxon>Arthropoda</taxon>
        <taxon>Chelicerata</taxon>
        <taxon>Arachnida</taxon>
        <taxon>Acari</taxon>
        <taxon>Parasitiformes</taxon>
        <taxon>Ixodida</taxon>
        <taxon>Ixodoidea</taxon>
        <taxon>Ixodidae</taxon>
        <taxon>Amblyomminae</taxon>
        <taxon>Amblyomma</taxon>
    </lineage>
</organism>
<dbReference type="EMBL" id="JO842703">
    <property type="protein sequence ID" value="AEO34320.1"/>
    <property type="molecule type" value="mRNA"/>
</dbReference>
<name>G3MLF2_AMBMU</name>
<dbReference type="PANTHER" id="PTHR13475:SF3">
    <property type="entry name" value="NEUGRIN"/>
    <property type="match status" value="1"/>
</dbReference>
<proteinExistence type="evidence at transcript level"/>
<dbReference type="PANTHER" id="PTHR13475">
    <property type="entry name" value="NEUGRIN"/>
    <property type="match status" value="1"/>
</dbReference>